<evidence type="ECO:0000313" key="1">
    <source>
        <dbReference type="EMBL" id="KER23676.1"/>
    </source>
</evidence>
<dbReference type="AlphaFoldDB" id="A0A074Z911"/>
<organism evidence="1 2">
    <name type="scientific">Opisthorchis viverrini</name>
    <name type="common">Southeast Asian liver fluke</name>
    <dbReference type="NCBI Taxonomy" id="6198"/>
    <lineage>
        <taxon>Eukaryota</taxon>
        <taxon>Metazoa</taxon>
        <taxon>Spiralia</taxon>
        <taxon>Lophotrochozoa</taxon>
        <taxon>Platyhelminthes</taxon>
        <taxon>Trematoda</taxon>
        <taxon>Digenea</taxon>
        <taxon>Opisthorchiida</taxon>
        <taxon>Opisthorchiata</taxon>
        <taxon>Opisthorchiidae</taxon>
        <taxon>Opisthorchis</taxon>
    </lineage>
</organism>
<proteinExistence type="predicted"/>
<sequence length="144" mass="16104">MLHIRVIIRSQGNSIVPVTSWAIIPDVLNPKGTHQIGVLGRIGNVLRSFDGIVLPVPPYQWLETLSGMTQLRPQWRSCIQPIAFNSMLPSQFPHSAVHLQCCIYALIYQLPPLIRSYLPHLSELSVNESVAATITVRQVCGYYS</sequence>
<name>A0A074Z911_OPIVI</name>
<gene>
    <name evidence="1" type="ORF">T265_08485</name>
</gene>
<dbReference type="EMBL" id="KL596840">
    <property type="protein sequence ID" value="KER23676.1"/>
    <property type="molecule type" value="Genomic_DNA"/>
</dbReference>
<keyword evidence="2" id="KW-1185">Reference proteome</keyword>
<reference evidence="1 2" key="1">
    <citation type="submission" date="2013-11" db="EMBL/GenBank/DDBJ databases">
        <title>Opisthorchis viverrini - life in the bile duct.</title>
        <authorList>
            <person name="Young N.D."/>
            <person name="Nagarajan N."/>
            <person name="Lin S.J."/>
            <person name="Korhonen P.K."/>
            <person name="Jex A.R."/>
            <person name="Hall R.S."/>
            <person name="Safavi-Hemami H."/>
            <person name="Kaewkong W."/>
            <person name="Bertrand D."/>
            <person name="Gao S."/>
            <person name="Seet Q."/>
            <person name="Wongkham S."/>
            <person name="Teh B.T."/>
            <person name="Wongkham C."/>
            <person name="Intapan P.M."/>
            <person name="Maleewong W."/>
            <person name="Yang X."/>
            <person name="Hu M."/>
            <person name="Wang Z."/>
            <person name="Hofmann A."/>
            <person name="Sternberg P.W."/>
            <person name="Tan P."/>
            <person name="Wang J."/>
            <person name="Gasser R.B."/>
        </authorList>
    </citation>
    <scope>NUCLEOTIDE SEQUENCE [LARGE SCALE GENOMIC DNA]</scope>
</reference>
<dbReference type="CTD" id="20322664"/>
<dbReference type="GeneID" id="20322664"/>
<dbReference type="RefSeq" id="XP_009172563.1">
    <property type="nucleotide sequence ID" value="XM_009174299.1"/>
</dbReference>
<dbReference type="KEGG" id="ovi:T265_08485"/>
<protein>
    <submittedName>
        <fullName evidence="1">Uncharacterized protein</fullName>
    </submittedName>
</protein>
<dbReference type="Proteomes" id="UP000054324">
    <property type="component" value="Unassembled WGS sequence"/>
</dbReference>
<accession>A0A074Z911</accession>
<evidence type="ECO:0000313" key="2">
    <source>
        <dbReference type="Proteomes" id="UP000054324"/>
    </source>
</evidence>